<evidence type="ECO:0000313" key="2">
    <source>
        <dbReference type="Proteomes" id="UP000563524"/>
    </source>
</evidence>
<dbReference type="RefSeq" id="WP_183818425.1">
    <property type="nucleotide sequence ID" value="NZ_JACHOB010000004.1"/>
</dbReference>
<reference evidence="1 2" key="1">
    <citation type="submission" date="2020-08" db="EMBL/GenBank/DDBJ databases">
        <title>Genomic Encyclopedia of Type Strains, Phase IV (KMG-IV): sequencing the most valuable type-strain genomes for metagenomic binning, comparative biology and taxonomic classification.</title>
        <authorList>
            <person name="Goeker M."/>
        </authorList>
    </citation>
    <scope>NUCLEOTIDE SEQUENCE [LARGE SCALE GENOMIC DNA]</scope>
    <source>
        <strain evidence="1 2">DSM 102850</strain>
    </source>
</reference>
<comment type="caution">
    <text evidence="1">The sequence shown here is derived from an EMBL/GenBank/DDBJ whole genome shotgun (WGS) entry which is preliminary data.</text>
</comment>
<accession>A0A840I4D3</accession>
<dbReference type="InterPro" id="IPR036679">
    <property type="entry name" value="FlgN-like_sf"/>
</dbReference>
<dbReference type="SUPFAM" id="SSF140566">
    <property type="entry name" value="FlgN-like"/>
    <property type="match status" value="1"/>
</dbReference>
<dbReference type="Proteomes" id="UP000563524">
    <property type="component" value="Unassembled WGS sequence"/>
</dbReference>
<gene>
    <name evidence="1" type="ORF">GGQ59_002174</name>
</gene>
<protein>
    <recommendedName>
        <fullName evidence="3">Flagellar protein FlgN</fullName>
    </recommendedName>
</protein>
<proteinExistence type="predicted"/>
<evidence type="ECO:0008006" key="3">
    <source>
        <dbReference type="Google" id="ProtNLM"/>
    </source>
</evidence>
<name>A0A840I4D3_9PROT</name>
<dbReference type="GO" id="GO:0044780">
    <property type="term" value="P:bacterial-type flagellum assembly"/>
    <property type="evidence" value="ECO:0007669"/>
    <property type="project" value="InterPro"/>
</dbReference>
<keyword evidence="2" id="KW-1185">Reference proteome</keyword>
<sequence length="109" mass="11601">MTAKALLTLLAEEKAALLGGRLDTLPAYQEEKARLATVLETRGADANSLDAVRSAVEENHRLLGLALTACRSASDRLGSLQQRARTVGYTAAGGRLTHTDQAVERGTRV</sequence>
<evidence type="ECO:0000313" key="1">
    <source>
        <dbReference type="EMBL" id="MBB4659637.1"/>
    </source>
</evidence>
<organism evidence="1 2">
    <name type="scientific">Parvularcula dongshanensis</name>
    <dbReference type="NCBI Taxonomy" id="1173995"/>
    <lineage>
        <taxon>Bacteria</taxon>
        <taxon>Pseudomonadati</taxon>
        <taxon>Pseudomonadota</taxon>
        <taxon>Alphaproteobacteria</taxon>
        <taxon>Parvularculales</taxon>
        <taxon>Parvularculaceae</taxon>
        <taxon>Parvularcula</taxon>
    </lineage>
</organism>
<dbReference type="EMBL" id="JACHOB010000004">
    <property type="protein sequence ID" value="MBB4659637.1"/>
    <property type="molecule type" value="Genomic_DNA"/>
</dbReference>
<dbReference type="AlphaFoldDB" id="A0A840I4D3"/>